<sequence>MMKFLVVFAILAVGTQAKTLQLVNGRSSGIQVNVGNDLVSLVANGGTVLELEDNWSGTITAVPENAEDTTGPKTKLQLSLGASDSYSISLEDGFNVGLKIIPVGSTNCLASVCVASSILRVCPLLGQVTNSNGTVVGCQSSPLLMAKICPLAVVDAITALINVRTCTDATGYLVIIS</sequence>
<keyword evidence="3" id="KW-1185">Reference proteome</keyword>
<dbReference type="OrthoDB" id="430315at2759"/>
<dbReference type="SMART" id="SM00205">
    <property type="entry name" value="THN"/>
    <property type="match status" value="1"/>
</dbReference>
<name>A0A9N9QSR9_9CUCU</name>
<accession>A0A9N9QSR9</accession>
<evidence type="ECO:0000313" key="3">
    <source>
        <dbReference type="Proteomes" id="UP001152799"/>
    </source>
</evidence>
<feature type="chain" id="PRO_5040502398" description="Thaumatin-like protein" evidence="1">
    <location>
        <begin position="18"/>
        <end position="177"/>
    </location>
</feature>
<dbReference type="InterPro" id="IPR001938">
    <property type="entry name" value="Thaumatin"/>
</dbReference>
<keyword evidence="1" id="KW-0732">Signal</keyword>
<gene>
    <name evidence="2" type="ORF">CEUTPL_LOCUS13266</name>
</gene>
<dbReference type="InterPro" id="IPR037176">
    <property type="entry name" value="Osmotin/thaumatin-like_sf"/>
</dbReference>
<organism evidence="2 3">
    <name type="scientific">Ceutorhynchus assimilis</name>
    <name type="common">cabbage seed weevil</name>
    <dbReference type="NCBI Taxonomy" id="467358"/>
    <lineage>
        <taxon>Eukaryota</taxon>
        <taxon>Metazoa</taxon>
        <taxon>Ecdysozoa</taxon>
        <taxon>Arthropoda</taxon>
        <taxon>Hexapoda</taxon>
        <taxon>Insecta</taxon>
        <taxon>Pterygota</taxon>
        <taxon>Neoptera</taxon>
        <taxon>Endopterygota</taxon>
        <taxon>Coleoptera</taxon>
        <taxon>Polyphaga</taxon>
        <taxon>Cucujiformia</taxon>
        <taxon>Curculionidae</taxon>
        <taxon>Ceutorhynchinae</taxon>
        <taxon>Ceutorhynchus</taxon>
    </lineage>
</organism>
<dbReference type="Gene3D" id="2.60.110.10">
    <property type="entry name" value="Thaumatin"/>
    <property type="match status" value="1"/>
</dbReference>
<reference evidence="2" key="1">
    <citation type="submission" date="2022-01" db="EMBL/GenBank/DDBJ databases">
        <authorList>
            <person name="King R."/>
        </authorList>
    </citation>
    <scope>NUCLEOTIDE SEQUENCE</scope>
</reference>
<evidence type="ECO:0008006" key="4">
    <source>
        <dbReference type="Google" id="ProtNLM"/>
    </source>
</evidence>
<dbReference type="Proteomes" id="UP001152799">
    <property type="component" value="Chromosome 8"/>
</dbReference>
<dbReference type="Pfam" id="PF00314">
    <property type="entry name" value="Thaumatin"/>
    <property type="match status" value="1"/>
</dbReference>
<evidence type="ECO:0000313" key="2">
    <source>
        <dbReference type="EMBL" id="CAG9772863.1"/>
    </source>
</evidence>
<evidence type="ECO:0000256" key="1">
    <source>
        <dbReference type="SAM" id="SignalP"/>
    </source>
</evidence>
<dbReference type="EMBL" id="OU892284">
    <property type="protein sequence ID" value="CAG9772863.1"/>
    <property type="molecule type" value="Genomic_DNA"/>
</dbReference>
<proteinExistence type="predicted"/>
<dbReference type="AlphaFoldDB" id="A0A9N9QSR9"/>
<dbReference type="SUPFAM" id="SSF49870">
    <property type="entry name" value="Osmotin, thaumatin-like protein"/>
    <property type="match status" value="1"/>
</dbReference>
<feature type="signal peptide" evidence="1">
    <location>
        <begin position="1"/>
        <end position="17"/>
    </location>
</feature>
<protein>
    <recommendedName>
        <fullName evidence="4">Thaumatin-like protein</fullName>
    </recommendedName>
</protein>